<evidence type="ECO:0000256" key="4">
    <source>
        <dbReference type="ARBA" id="ARBA00048462"/>
    </source>
</evidence>
<dbReference type="SMART" id="SM00827">
    <property type="entry name" value="PKS_AT"/>
    <property type="match status" value="1"/>
</dbReference>
<dbReference type="InterPro" id="IPR001227">
    <property type="entry name" value="Ac_transferase_dom_sf"/>
</dbReference>
<comment type="caution">
    <text evidence="6">The sequence shown here is derived from an EMBL/GenBank/DDBJ whole genome shotgun (WGS) entry which is preliminary data.</text>
</comment>
<evidence type="ECO:0000313" key="6">
    <source>
        <dbReference type="EMBL" id="HIY67331.1"/>
    </source>
</evidence>
<keyword evidence="2" id="KW-0808">Transferase</keyword>
<dbReference type="EMBL" id="DXDC01000414">
    <property type="protein sequence ID" value="HIY67331.1"/>
    <property type="molecule type" value="Genomic_DNA"/>
</dbReference>
<keyword evidence="3" id="KW-0012">Acyltransferase</keyword>
<dbReference type="Gene3D" id="3.40.366.10">
    <property type="entry name" value="Malonyl-Coenzyme A Acyl Carrier Protein, domain 2"/>
    <property type="match status" value="1"/>
</dbReference>
<dbReference type="GO" id="GO:0004314">
    <property type="term" value="F:[acyl-carrier-protein] S-malonyltransferase activity"/>
    <property type="evidence" value="ECO:0007669"/>
    <property type="project" value="UniProtKB-EC"/>
</dbReference>
<dbReference type="InterPro" id="IPR016035">
    <property type="entry name" value="Acyl_Trfase/lysoPLipase"/>
</dbReference>
<evidence type="ECO:0000313" key="7">
    <source>
        <dbReference type="Proteomes" id="UP000824005"/>
    </source>
</evidence>
<dbReference type="InterPro" id="IPR014043">
    <property type="entry name" value="Acyl_transferase_dom"/>
</dbReference>
<protein>
    <recommendedName>
        <fullName evidence="1">[acyl-carrier-protein] S-malonyltransferase</fullName>
        <ecNumber evidence="1">2.3.1.39</ecNumber>
    </recommendedName>
</protein>
<dbReference type="SUPFAM" id="SSF52151">
    <property type="entry name" value="FabD/lysophospholipase-like"/>
    <property type="match status" value="1"/>
</dbReference>
<reference evidence="6" key="1">
    <citation type="journal article" date="2021" name="PeerJ">
        <title>Extensive microbial diversity within the chicken gut microbiome revealed by metagenomics and culture.</title>
        <authorList>
            <person name="Gilroy R."/>
            <person name="Ravi A."/>
            <person name="Getino M."/>
            <person name="Pursley I."/>
            <person name="Horton D.L."/>
            <person name="Alikhan N.F."/>
            <person name="Baker D."/>
            <person name="Gharbi K."/>
            <person name="Hall N."/>
            <person name="Watson M."/>
            <person name="Adriaenssens E.M."/>
            <person name="Foster-Nyarko E."/>
            <person name="Jarju S."/>
            <person name="Secka A."/>
            <person name="Antonio M."/>
            <person name="Oren A."/>
            <person name="Chaudhuri R.R."/>
            <person name="La Ragione R."/>
            <person name="Hildebrand F."/>
            <person name="Pallen M.J."/>
        </authorList>
    </citation>
    <scope>NUCLEOTIDE SEQUENCE</scope>
    <source>
        <strain evidence="6">ChiGjej1B1-98</strain>
    </source>
</reference>
<evidence type="ECO:0000259" key="5">
    <source>
        <dbReference type="SMART" id="SM00827"/>
    </source>
</evidence>
<dbReference type="EC" id="2.3.1.39" evidence="1"/>
<feature type="domain" description="Malonyl-CoA:ACP transacylase (MAT)" evidence="5">
    <location>
        <begin position="5"/>
        <end position="301"/>
    </location>
</feature>
<dbReference type="Proteomes" id="UP000824005">
    <property type="component" value="Unassembled WGS sequence"/>
</dbReference>
<dbReference type="Gene3D" id="3.30.70.250">
    <property type="entry name" value="Malonyl-CoA ACP transacylase, ACP-binding"/>
    <property type="match status" value="1"/>
</dbReference>
<evidence type="ECO:0000256" key="2">
    <source>
        <dbReference type="ARBA" id="ARBA00022679"/>
    </source>
</evidence>
<dbReference type="SUPFAM" id="SSF55048">
    <property type="entry name" value="Probable ACP-binding domain of malonyl-CoA ACP transacylase"/>
    <property type="match status" value="1"/>
</dbReference>
<dbReference type="GO" id="GO:0005829">
    <property type="term" value="C:cytosol"/>
    <property type="evidence" value="ECO:0007669"/>
    <property type="project" value="TreeGrafter"/>
</dbReference>
<organism evidence="6 7">
    <name type="scientific">Candidatus Agrococcus pullicola</name>
    <dbReference type="NCBI Taxonomy" id="2838429"/>
    <lineage>
        <taxon>Bacteria</taxon>
        <taxon>Bacillati</taxon>
        <taxon>Actinomycetota</taxon>
        <taxon>Actinomycetes</taxon>
        <taxon>Micrococcales</taxon>
        <taxon>Microbacteriaceae</taxon>
        <taxon>Agrococcus</taxon>
    </lineage>
</organism>
<sequence>MILIAAPGQGSQSPGFLAPWLELDGVRDLVGELGEAAGIDLVKHGTESDAETIKDTKVAQPLIVAAGIVTARALEIPAPTAVAGHSVGEITAMAISGILSHDEAMALVGLRGRAMAEAAGLVSTGMAAVLGGDAGELETKLEELGLHAANFNGAGQIVVAGETDALRALASNPPEKARVVPLQTAGAFHTRFMEPAVVKVRDFAGDIEPSDPNLAIYSNRHGDRVVSGQEFLDLVVEQISSPVQWEDCMESFVRDGIAGMIELAPAGALAGLAKRGMRGVPVVAVKTPDELEAAQAMLKGEAE</sequence>
<evidence type="ECO:0000256" key="1">
    <source>
        <dbReference type="ARBA" id="ARBA00013258"/>
    </source>
</evidence>
<dbReference type="Pfam" id="PF00698">
    <property type="entry name" value="Acyl_transf_1"/>
    <property type="match status" value="1"/>
</dbReference>
<evidence type="ECO:0000256" key="3">
    <source>
        <dbReference type="ARBA" id="ARBA00023315"/>
    </source>
</evidence>
<comment type="catalytic activity">
    <reaction evidence="4">
        <text>holo-[ACP] + malonyl-CoA = malonyl-[ACP] + CoA</text>
        <dbReference type="Rhea" id="RHEA:41792"/>
        <dbReference type="Rhea" id="RHEA-COMP:9623"/>
        <dbReference type="Rhea" id="RHEA-COMP:9685"/>
        <dbReference type="ChEBI" id="CHEBI:57287"/>
        <dbReference type="ChEBI" id="CHEBI:57384"/>
        <dbReference type="ChEBI" id="CHEBI:64479"/>
        <dbReference type="ChEBI" id="CHEBI:78449"/>
        <dbReference type="EC" id="2.3.1.39"/>
    </reaction>
</comment>
<dbReference type="GO" id="GO:0006633">
    <property type="term" value="P:fatty acid biosynthetic process"/>
    <property type="evidence" value="ECO:0007669"/>
    <property type="project" value="TreeGrafter"/>
</dbReference>
<dbReference type="InterPro" id="IPR016036">
    <property type="entry name" value="Malonyl_transacylase_ACP-bd"/>
</dbReference>
<proteinExistence type="predicted"/>
<accession>A0A9D1Z0G4</accession>
<name>A0A9D1Z0G4_9MICO</name>
<dbReference type="InterPro" id="IPR050858">
    <property type="entry name" value="Mal-CoA-ACP_Trans/PKS_FabD"/>
</dbReference>
<dbReference type="PANTHER" id="PTHR42681:SF1">
    <property type="entry name" value="MALONYL-COA-ACYL CARRIER PROTEIN TRANSACYLASE, MITOCHONDRIAL"/>
    <property type="match status" value="1"/>
</dbReference>
<dbReference type="PANTHER" id="PTHR42681">
    <property type="entry name" value="MALONYL-COA-ACYL CARRIER PROTEIN TRANSACYLASE, MITOCHONDRIAL"/>
    <property type="match status" value="1"/>
</dbReference>
<gene>
    <name evidence="6" type="ORF">H9830_13775</name>
</gene>
<reference evidence="6" key="2">
    <citation type="submission" date="2021-04" db="EMBL/GenBank/DDBJ databases">
        <authorList>
            <person name="Gilroy R."/>
        </authorList>
    </citation>
    <scope>NUCLEOTIDE SEQUENCE</scope>
    <source>
        <strain evidence="6">ChiGjej1B1-98</strain>
    </source>
</reference>
<dbReference type="AlphaFoldDB" id="A0A9D1Z0G4"/>